<dbReference type="SUPFAM" id="SSF51905">
    <property type="entry name" value="FAD/NAD(P)-binding domain"/>
    <property type="match status" value="1"/>
</dbReference>
<dbReference type="GO" id="GO:0004148">
    <property type="term" value="F:dihydrolipoyl dehydrogenase (NADH) activity"/>
    <property type="evidence" value="ECO:0007669"/>
    <property type="project" value="UniProtKB-EC"/>
</dbReference>
<dbReference type="InterPro" id="IPR016156">
    <property type="entry name" value="FAD/NAD-linked_Rdtase_dimer_sf"/>
</dbReference>
<evidence type="ECO:0000256" key="1">
    <source>
        <dbReference type="ARBA" id="ARBA00007532"/>
    </source>
</evidence>
<comment type="miscellaneous">
    <text evidence="14">The active site is a redox-active disulfide bond.</text>
</comment>
<feature type="binding site" evidence="12">
    <location>
        <position position="54"/>
    </location>
    <ligand>
        <name>FAD</name>
        <dbReference type="ChEBI" id="CHEBI:57692"/>
    </ligand>
</feature>
<protein>
    <recommendedName>
        <fullName evidence="3 14">Dihydrolipoyl dehydrogenase</fullName>
        <ecNumber evidence="2 14">1.8.1.4</ecNumber>
    </recommendedName>
</protein>
<dbReference type="AlphaFoldDB" id="A0A432Y2C5"/>
<evidence type="ECO:0000256" key="7">
    <source>
        <dbReference type="ARBA" id="ARBA00023027"/>
    </source>
</evidence>
<dbReference type="OrthoDB" id="9800167at2"/>
<feature type="domain" description="FAD/NAD(P)-binding" evidence="16">
    <location>
        <begin position="8"/>
        <end position="328"/>
    </location>
</feature>
<accession>A0A432Y2C5</accession>
<feature type="binding site" evidence="12">
    <location>
        <begin position="182"/>
        <end position="189"/>
    </location>
    <ligand>
        <name>NAD(+)</name>
        <dbReference type="ChEBI" id="CHEBI:57540"/>
    </ligand>
</feature>
<dbReference type="InterPro" id="IPR001100">
    <property type="entry name" value="Pyr_nuc-diS_OxRdtase"/>
</dbReference>
<evidence type="ECO:0000256" key="10">
    <source>
        <dbReference type="ARBA" id="ARBA00049187"/>
    </source>
</evidence>
<dbReference type="InterPro" id="IPR036188">
    <property type="entry name" value="FAD/NAD-bd_sf"/>
</dbReference>
<dbReference type="SUPFAM" id="SSF55424">
    <property type="entry name" value="FAD/NAD-linked reductases, dimerisation (C-terminal) domain"/>
    <property type="match status" value="1"/>
</dbReference>
<comment type="cofactor">
    <cofactor evidence="12 14">
        <name>FAD</name>
        <dbReference type="ChEBI" id="CHEBI:57692"/>
    </cofactor>
    <text evidence="12 14">Binds 1 FAD per subunit.</text>
</comment>
<dbReference type="PIRSF" id="PIRSF000350">
    <property type="entry name" value="Mercury_reductase_MerA"/>
    <property type="match status" value="1"/>
</dbReference>
<keyword evidence="5 12" id="KW-0274">FAD</keyword>
<dbReference type="Pfam" id="PF07992">
    <property type="entry name" value="Pyr_redox_2"/>
    <property type="match status" value="1"/>
</dbReference>
<feature type="active site" description="Proton acceptor" evidence="11">
    <location>
        <position position="445"/>
    </location>
</feature>
<dbReference type="PRINTS" id="PR00411">
    <property type="entry name" value="PNDRDTASEI"/>
</dbReference>
<dbReference type="InterPro" id="IPR050151">
    <property type="entry name" value="Class-I_Pyr_Nuc-Dis_Oxidored"/>
</dbReference>
<evidence type="ECO:0000259" key="16">
    <source>
        <dbReference type="Pfam" id="PF07992"/>
    </source>
</evidence>
<feature type="binding site" evidence="12">
    <location>
        <position position="314"/>
    </location>
    <ligand>
        <name>FAD</name>
        <dbReference type="ChEBI" id="CHEBI:57692"/>
    </ligand>
</feature>
<evidence type="ECO:0000256" key="9">
    <source>
        <dbReference type="ARBA" id="ARBA00023284"/>
    </source>
</evidence>
<dbReference type="Pfam" id="PF02852">
    <property type="entry name" value="Pyr_redox_dim"/>
    <property type="match status" value="1"/>
</dbReference>
<keyword evidence="6 14" id="KW-0560">Oxidoreductase</keyword>
<evidence type="ECO:0000256" key="13">
    <source>
        <dbReference type="PIRSR" id="PIRSR000350-4"/>
    </source>
</evidence>
<dbReference type="NCBIfam" id="TIGR01350">
    <property type="entry name" value="lipoamide_DH"/>
    <property type="match status" value="1"/>
</dbReference>
<dbReference type="InterPro" id="IPR012999">
    <property type="entry name" value="Pyr_OxRdtase_I_AS"/>
</dbReference>
<evidence type="ECO:0000256" key="5">
    <source>
        <dbReference type="ARBA" id="ARBA00022827"/>
    </source>
</evidence>
<gene>
    <name evidence="17" type="primary">lpdA</name>
    <name evidence="17" type="ORF">CWE25_06885</name>
</gene>
<comment type="caution">
    <text evidence="17">The sequence shown here is derived from an EMBL/GenBank/DDBJ whole genome shotgun (WGS) entry which is preliminary data.</text>
</comment>
<evidence type="ECO:0000256" key="14">
    <source>
        <dbReference type="RuleBase" id="RU003692"/>
    </source>
</evidence>
<dbReference type="PROSITE" id="PS00076">
    <property type="entry name" value="PYRIDINE_REDOX_1"/>
    <property type="match status" value="1"/>
</dbReference>
<comment type="catalytic activity">
    <reaction evidence="10 14">
        <text>N(6)-[(R)-dihydrolipoyl]-L-lysyl-[protein] + NAD(+) = N(6)-[(R)-lipoyl]-L-lysyl-[protein] + NADH + H(+)</text>
        <dbReference type="Rhea" id="RHEA:15045"/>
        <dbReference type="Rhea" id="RHEA-COMP:10474"/>
        <dbReference type="Rhea" id="RHEA-COMP:10475"/>
        <dbReference type="ChEBI" id="CHEBI:15378"/>
        <dbReference type="ChEBI" id="CHEBI:57540"/>
        <dbReference type="ChEBI" id="CHEBI:57945"/>
        <dbReference type="ChEBI" id="CHEBI:83099"/>
        <dbReference type="ChEBI" id="CHEBI:83100"/>
        <dbReference type="EC" id="1.8.1.4"/>
    </reaction>
</comment>
<dbReference type="Gene3D" id="3.50.50.60">
    <property type="entry name" value="FAD/NAD(P)-binding domain"/>
    <property type="match status" value="2"/>
</dbReference>
<dbReference type="GO" id="GO:0050660">
    <property type="term" value="F:flavin adenine dinucleotide binding"/>
    <property type="evidence" value="ECO:0007669"/>
    <property type="project" value="InterPro"/>
</dbReference>
<keyword evidence="4 14" id="KW-0285">Flavoprotein</keyword>
<evidence type="ECO:0000256" key="11">
    <source>
        <dbReference type="PIRSR" id="PIRSR000350-2"/>
    </source>
</evidence>
<evidence type="ECO:0000256" key="6">
    <source>
        <dbReference type="ARBA" id="ARBA00023002"/>
    </source>
</evidence>
<evidence type="ECO:0000256" key="12">
    <source>
        <dbReference type="PIRSR" id="PIRSR000350-3"/>
    </source>
</evidence>
<evidence type="ECO:0000256" key="8">
    <source>
        <dbReference type="ARBA" id="ARBA00023157"/>
    </source>
</evidence>
<dbReference type="InterPro" id="IPR004099">
    <property type="entry name" value="Pyr_nucl-diS_OxRdtase_dimer"/>
</dbReference>
<dbReference type="RefSeq" id="WP_110574139.1">
    <property type="nucleotide sequence ID" value="NZ_PIPV01000004.1"/>
</dbReference>
<dbReference type="InterPro" id="IPR006258">
    <property type="entry name" value="Lipoamide_DH"/>
</dbReference>
<organism evidence="17 18">
    <name type="scientific">Idiomarina fontislapidosi</name>
    <dbReference type="NCBI Taxonomy" id="263723"/>
    <lineage>
        <taxon>Bacteria</taxon>
        <taxon>Pseudomonadati</taxon>
        <taxon>Pseudomonadota</taxon>
        <taxon>Gammaproteobacteria</taxon>
        <taxon>Alteromonadales</taxon>
        <taxon>Idiomarinaceae</taxon>
        <taxon>Idiomarina</taxon>
    </lineage>
</organism>
<dbReference type="PANTHER" id="PTHR22912:SF160">
    <property type="entry name" value="DIHYDROLIPOYL DEHYDROGENASE"/>
    <property type="match status" value="1"/>
</dbReference>
<keyword evidence="9 14" id="KW-0676">Redox-active center</keyword>
<dbReference type="EMBL" id="PIPV01000004">
    <property type="protein sequence ID" value="RUO55097.1"/>
    <property type="molecule type" value="Genomic_DNA"/>
</dbReference>
<dbReference type="EC" id="1.8.1.4" evidence="2 14"/>
<reference evidence="18" key="1">
    <citation type="journal article" date="2018" name="Front. Microbiol.">
        <title>Genome-Based Analysis Reveals the Taxonomy and Diversity of the Family Idiomarinaceae.</title>
        <authorList>
            <person name="Liu Y."/>
            <person name="Lai Q."/>
            <person name="Shao Z."/>
        </authorList>
    </citation>
    <scope>NUCLEOTIDE SEQUENCE [LARGE SCALE GENOMIC DNA]</scope>
    <source>
        <strain evidence="18">F23</strain>
    </source>
</reference>
<feature type="binding site" evidence="12">
    <location>
        <position position="273"/>
    </location>
    <ligand>
        <name>NAD(+)</name>
        <dbReference type="ChEBI" id="CHEBI:57540"/>
    </ligand>
</feature>
<dbReference type="FunFam" id="3.50.50.60:FF:000001">
    <property type="entry name" value="Dihydrolipoyl dehydrogenase, mitochondrial"/>
    <property type="match status" value="1"/>
</dbReference>
<evidence type="ECO:0000259" key="15">
    <source>
        <dbReference type="Pfam" id="PF02852"/>
    </source>
</evidence>
<feature type="disulfide bond" description="Redox-active" evidence="13">
    <location>
        <begin position="45"/>
        <end position="50"/>
    </location>
</feature>
<dbReference type="FunFam" id="3.30.390.30:FF:000001">
    <property type="entry name" value="Dihydrolipoyl dehydrogenase"/>
    <property type="match status" value="1"/>
</dbReference>
<sequence>MSDKIKAQVVVLGSGPGGYSAAFRAADLGLETVLVERYSTLGGVCLNVGCIPSKALLHLAKHIEDAKVLANEGVEFGEPKIDLDKIRKHKEKVVGQLTGGLGQMSKMRKVKVVNGYGKFTSSNTLNVEGEDGNTEIEFDNAIIAAGSQPIKLPFIPHDDERIWDSTDALELKEIPEKMLLLGGGIIALEMGQVYSSLGSKVDVVEMTDQLVPPADADIMKSFNKQVKGRFENVMLSTKATKVEAKKDGIYVTFEGKGAPEKPVKYDVVLTAVGRAPNGKKIDADKAGVKVTEQGFIEVDSQMRTNVDNIFAIGDIVGQPMLAHKAVHESHVAAEVIAGKKHFFEPKVIPSIMYTDPEVAWAGVTEKEAKEKGIEYDAVTFPWSASGRAIASNAQQGMTKLIFDKNNRIIGGAMCGSNAGELLGEVCLAIEMGCDAEDIALTVHAHPTLHESVGLAAEIQEGSITDMPNPKAKKKK</sequence>
<feature type="binding site" evidence="12">
    <location>
        <position position="205"/>
    </location>
    <ligand>
        <name>NAD(+)</name>
        <dbReference type="ChEBI" id="CHEBI:57540"/>
    </ligand>
</feature>
<keyword evidence="12" id="KW-0547">Nucleotide-binding</keyword>
<feature type="domain" description="Pyridine nucleotide-disulphide oxidoreductase dimerisation" evidence="15">
    <location>
        <begin position="348"/>
        <end position="455"/>
    </location>
</feature>
<evidence type="ECO:0000313" key="18">
    <source>
        <dbReference type="Proteomes" id="UP000287330"/>
    </source>
</evidence>
<feature type="binding site" evidence="12">
    <location>
        <begin position="320"/>
        <end position="323"/>
    </location>
    <ligand>
        <name>FAD</name>
        <dbReference type="ChEBI" id="CHEBI:57692"/>
    </ligand>
</feature>
<evidence type="ECO:0000313" key="17">
    <source>
        <dbReference type="EMBL" id="RUO55097.1"/>
    </source>
</evidence>
<evidence type="ECO:0000256" key="3">
    <source>
        <dbReference type="ARBA" id="ARBA00016961"/>
    </source>
</evidence>
<evidence type="ECO:0000256" key="2">
    <source>
        <dbReference type="ARBA" id="ARBA00012608"/>
    </source>
</evidence>
<keyword evidence="8" id="KW-1015">Disulfide bond</keyword>
<dbReference type="Gene3D" id="3.30.390.30">
    <property type="match status" value="1"/>
</dbReference>
<name>A0A432Y2C5_9GAMM</name>
<dbReference type="GO" id="GO:0006103">
    <property type="term" value="P:2-oxoglutarate metabolic process"/>
    <property type="evidence" value="ECO:0007669"/>
    <property type="project" value="TreeGrafter"/>
</dbReference>
<evidence type="ECO:0000256" key="4">
    <source>
        <dbReference type="ARBA" id="ARBA00022630"/>
    </source>
</evidence>
<keyword evidence="18" id="KW-1185">Reference proteome</keyword>
<feature type="binding site" evidence="12">
    <location>
        <position position="117"/>
    </location>
    <ligand>
        <name>FAD</name>
        <dbReference type="ChEBI" id="CHEBI:57692"/>
    </ligand>
</feature>
<comment type="similarity">
    <text evidence="1 14">Belongs to the class-I pyridine nucleotide-disulfide oxidoreductase family.</text>
</comment>
<dbReference type="InterPro" id="IPR023753">
    <property type="entry name" value="FAD/NAD-binding_dom"/>
</dbReference>
<dbReference type="PRINTS" id="PR00368">
    <property type="entry name" value="FADPNR"/>
</dbReference>
<proteinExistence type="inferred from homology"/>
<dbReference type="Proteomes" id="UP000287330">
    <property type="component" value="Unassembled WGS sequence"/>
</dbReference>
<dbReference type="PANTHER" id="PTHR22912">
    <property type="entry name" value="DISULFIDE OXIDOREDUCTASE"/>
    <property type="match status" value="1"/>
</dbReference>
<keyword evidence="7 12" id="KW-0520">NAD</keyword>